<keyword evidence="2" id="KW-1185">Reference proteome</keyword>
<organism evidence="1 2">
    <name type="scientific">Phyllosticta citriasiana</name>
    <dbReference type="NCBI Taxonomy" id="595635"/>
    <lineage>
        <taxon>Eukaryota</taxon>
        <taxon>Fungi</taxon>
        <taxon>Dikarya</taxon>
        <taxon>Ascomycota</taxon>
        <taxon>Pezizomycotina</taxon>
        <taxon>Dothideomycetes</taxon>
        <taxon>Dothideomycetes incertae sedis</taxon>
        <taxon>Botryosphaeriales</taxon>
        <taxon>Phyllostictaceae</taxon>
        <taxon>Phyllosticta</taxon>
    </lineage>
</organism>
<sequence>MWEYRRAGREDSWTAWLSRVKRFQHNPEHYSQCTTHIPWDPSCCLSLVFVFRVLPLSGRRIKIKRGPIAVGLSLISDFETIINYSCFFRRGSDGATWGFSTPNTRQPIGRHGTGSHIHHLMDIISHPSRSDTSDTFQHHRGPDESQAFETNYKEERGVEKKEKLCREASRMTSAPSTDLKAAAQGLSPPPFVEGLEWSALQQAILRAGSYC</sequence>
<proteinExistence type="predicted"/>
<reference evidence="1 2" key="1">
    <citation type="submission" date="2024-04" db="EMBL/GenBank/DDBJ databases">
        <title>Phyllosticta paracitricarpa is synonymous to the EU quarantine fungus P. citricarpa based on phylogenomic analyses.</title>
        <authorList>
            <consortium name="Lawrence Berkeley National Laboratory"/>
            <person name="Van Ingen-Buijs V.A."/>
            <person name="Van Westerhoven A.C."/>
            <person name="Haridas S."/>
            <person name="Skiadas P."/>
            <person name="Martin F."/>
            <person name="Groenewald J.Z."/>
            <person name="Crous P.W."/>
            <person name="Seidl M.F."/>
        </authorList>
    </citation>
    <scope>NUCLEOTIDE SEQUENCE [LARGE SCALE GENOMIC DNA]</scope>
    <source>
        <strain evidence="1 2">CBS 123371</strain>
    </source>
</reference>
<evidence type="ECO:0000313" key="1">
    <source>
        <dbReference type="EMBL" id="KAK7524919.1"/>
    </source>
</evidence>
<comment type="caution">
    <text evidence="1">The sequence shown here is derived from an EMBL/GenBank/DDBJ whole genome shotgun (WGS) entry which is preliminary data.</text>
</comment>
<dbReference type="Proteomes" id="UP001363622">
    <property type="component" value="Unassembled WGS sequence"/>
</dbReference>
<evidence type="ECO:0000313" key="2">
    <source>
        <dbReference type="Proteomes" id="UP001363622"/>
    </source>
</evidence>
<accession>A0ABR1L1E5</accession>
<gene>
    <name evidence="1" type="ORF">IWZ03DRAFT_36766</name>
</gene>
<name>A0ABR1L1E5_9PEZI</name>
<dbReference type="EMBL" id="JBBPHU010000001">
    <property type="protein sequence ID" value="KAK7524919.1"/>
    <property type="molecule type" value="Genomic_DNA"/>
</dbReference>
<protein>
    <submittedName>
        <fullName evidence="1">Uncharacterized protein</fullName>
    </submittedName>
</protein>